<proteinExistence type="predicted"/>
<evidence type="ECO:0000313" key="1">
    <source>
        <dbReference type="EMBL" id="SFE41184.1"/>
    </source>
</evidence>
<organism evidence="1 2">
    <name type="scientific">Streptomyces mirabilis</name>
    <dbReference type="NCBI Taxonomy" id="68239"/>
    <lineage>
        <taxon>Bacteria</taxon>
        <taxon>Bacillati</taxon>
        <taxon>Actinomycetota</taxon>
        <taxon>Actinomycetes</taxon>
        <taxon>Kitasatosporales</taxon>
        <taxon>Streptomycetaceae</taxon>
        <taxon>Streptomyces</taxon>
    </lineage>
</organism>
<dbReference type="EMBL" id="FONR01000001">
    <property type="protein sequence ID" value="SFE41184.1"/>
    <property type="molecule type" value="Genomic_DNA"/>
</dbReference>
<protein>
    <submittedName>
        <fullName evidence="1">Uncharacterized protein</fullName>
    </submittedName>
</protein>
<accession>A0A1I2AAX1</accession>
<dbReference type="Proteomes" id="UP000181942">
    <property type="component" value="Unassembled WGS sequence"/>
</dbReference>
<dbReference type="AlphaFoldDB" id="A0A1I2AAX1"/>
<evidence type="ECO:0000313" key="2">
    <source>
        <dbReference type="Proteomes" id="UP000181942"/>
    </source>
</evidence>
<reference evidence="1 2" key="1">
    <citation type="submission" date="2016-10" db="EMBL/GenBank/DDBJ databases">
        <authorList>
            <person name="de Groot N.N."/>
        </authorList>
    </citation>
    <scope>NUCLEOTIDE SEQUENCE [LARGE SCALE GENOMIC DNA]</scope>
    <source>
        <strain evidence="1 2">OK461</strain>
    </source>
</reference>
<gene>
    <name evidence="1" type="ORF">SAMN02787118_101623</name>
</gene>
<name>A0A1I2AAX1_9ACTN</name>
<sequence length="95" mass="10021">MPFGGGLEWLRARDPGLRAARVTPVACTGFYAQRYNLGNHAAAVYALFGDRRLTDGSFGAGLLLSAKVVLVARQGPADHNDPPGIGIDNDLTGRV</sequence>